<gene>
    <name evidence="3" type="ORF">GALMADRAFT_221816</name>
</gene>
<dbReference type="EMBL" id="KL142370">
    <property type="protein sequence ID" value="KDR81932.1"/>
    <property type="molecule type" value="Genomic_DNA"/>
</dbReference>
<dbReference type="Gene3D" id="3.20.20.100">
    <property type="entry name" value="NADP-dependent oxidoreductase domain"/>
    <property type="match status" value="1"/>
</dbReference>
<dbReference type="AlphaFoldDB" id="A0A067TI02"/>
<evidence type="ECO:0000256" key="1">
    <source>
        <dbReference type="SAM" id="MobiDB-lite"/>
    </source>
</evidence>
<dbReference type="InterPro" id="IPR036812">
    <property type="entry name" value="NAD(P)_OxRdtase_dom_sf"/>
</dbReference>
<sequence>MSWNFRLSGISYPWPGQKEWPLHLGMFSQAEKFEQTRKRKSAVKPEKGRTTFDPTWERTEKERLVCKALEKVANEVGAKDITSDWCFVFLQNFLCLFSCSRLVAIAYLMQKTTYVFPIIGGRKVEHLLSNIEALDISLTDEQIKPLGSPDSSPSPVIPRSHLSQPGPKF</sequence>
<reference evidence="4" key="1">
    <citation type="journal article" date="2014" name="Proc. Natl. Acad. Sci. U.S.A.">
        <title>Extensive sampling of basidiomycete genomes demonstrates inadequacy of the white-rot/brown-rot paradigm for wood decay fungi.</title>
        <authorList>
            <person name="Riley R."/>
            <person name="Salamov A.A."/>
            <person name="Brown D.W."/>
            <person name="Nagy L.G."/>
            <person name="Floudas D."/>
            <person name="Held B.W."/>
            <person name="Levasseur A."/>
            <person name="Lombard V."/>
            <person name="Morin E."/>
            <person name="Otillar R."/>
            <person name="Lindquist E.A."/>
            <person name="Sun H."/>
            <person name="LaButti K.M."/>
            <person name="Schmutz J."/>
            <person name="Jabbour D."/>
            <person name="Luo H."/>
            <person name="Baker S.E."/>
            <person name="Pisabarro A.G."/>
            <person name="Walton J.D."/>
            <person name="Blanchette R.A."/>
            <person name="Henrissat B."/>
            <person name="Martin F."/>
            <person name="Cullen D."/>
            <person name="Hibbett D.S."/>
            <person name="Grigoriev I.V."/>
        </authorList>
    </citation>
    <scope>NUCLEOTIDE SEQUENCE [LARGE SCALE GENOMIC DNA]</scope>
    <source>
        <strain evidence="4">CBS 339.88</strain>
    </source>
</reference>
<organism evidence="3 4">
    <name type="scientific">Galerina marginata (strain CBS 339.88)</name>
    <dbReference type="NCBI Taxonomy" id="685588"/>
    <lineage>
        <taxon>Eukaryota</taxon>
        <taxon>Fungi</taxon>
        <taxon>Dikarya</taxon>
        <taxon>Basidiomycota</taxon>
        <taxon>Agaricomycotina</taxon>
        <taxon>Agaricomycetes</taxon>
        <taxon>Agaricomycetidae</taxon>
        <taxon>Agaricales</taxon>
        <taxon>Agaricineae</taxon>
        <taxon>Strophariaceae</taxon>
        <taxon>Galerina</taxon>
    </lineage>
</organism>
<name>A0A067TI02_GALM3</name>
<evidence type="ECO:0000259" key="2">
    <source>
        <dbReference type="Pfam" id="PF00248"/>
    </source>
</evidence>
<evidence type="ECO:0000313" key="4">
    <source>
        <dbReference type="Proteomes" id="UP000027222"/>
    </source>
</evidence>
<dbReference type="Pfam" id="PF00248">
    <property type="entry name" value="Aldo_ket_red"/>
    <property type="match status" value="1"/>
</dbReference>
<accession>A0A067TI02</accession>
<dbReference type="OrthoDB" id="48988at2759"/>
<dbReference type="Proteomes" id="UP000027222">
    <property type="component" value="Unassembled WGS sequence"/>
</dbReference>
<evidence type="ECO:0000313" key="3">
    <source>
        <dbReference type="EMBL" id="KDR81932.1"/>
    </source>
</evidence>
<protein>
    <recommendedName>
        <fullName evidence="2">NADP-dependent oxidoreductase domain-containing protein</fullName>
    </recommendedName>
</protein>
<dbReference type="SUPFAM" id="SSF51430">
    <property type="entry name" value="NAD(P)-linked oxidoreductase"/>
    <property type="match status" value="1"/>
</dbReference>
<feature type="domain" description="NADP-dependent oxidoreductase" evidence="2">
    <location>
        <begin position="102"/>
        <end position="144"/>
    </location>
</feature>
<proteinExistence type="predicted"/>
<keyword evidence="4" id="KW-1185">Reference proteome</keyword>
<dbReference type="InterPro" id="IPR023210">
    <property type="entry name" value="NADP_OxRdtase_dom"/>
</dbReference>
<dbReference type="STRING" id="685588.A0A067TI02"/>
<dbReference type="HOGENOM" id="CLU_1578641_0_0_1"/>
<feature type="region of interest" description="Disordered" evidence="1">
    <location>
        <begin position="145"/>
        <end position="169"/>
    </location>
</feature>